<evidence type="ECO:0000256" key="1">
    <source>
        <dbReference type="SAM" id="MobiDB-lite"/>
    </source>
</evidence>
<gene>
    <name evidence="2" type="primary">vrrA</name>
    <name evidence="2" type="ORF">ACFSUL_04280</name>
</gene>
<dbReference type="RefSeq" id="WP_377933018.1">
    <property type="nucleotide sequence ID" value="NZ_JBHUMF010000009.1"/>
</dbReference>
<sequence>MPPRGRNPFQQPFGIGQQNHPSPFQFAPPNRGGGFQQHRGLGHQGQRGGGGILSKLLQGQKATQASRGIQGFERVAQGGTGTGSMLQNVLNPGSINSFLNNTQQVLKTAQQVGPMVQQYGPMVKNLPAMWKLYRGFKDATADDNTNEPKKESNEESSDSDTLLSEEPPKNKKRKKIKKTTVSSSPKSTTEHYGSSKPKLYI</sequence>
<proteinExistence type="predicted"/>
<name>A0ABW5RNJ4_9BACI</name>
<dbReference type="EMBL" id="JBHUMF010000009">
    <property type="protein sequence ID" value="MFD2679965.1"/>
    <property type="molecule type" value="Genomic_DNA"/>
</dbReference>
<organism evidence="2 3">
    <name type="scientific">Bacillus seohaeanensis</name>
    <dbReference type="NCBI Taxonomy" id="284580"/>
    <lineage>
        <taxon>Bacteria</taxon>
        <taxon>Bacillati</taxon>
        <taxon>Bacillota</taxon>
        <taxon>Bacilli</taxon>
        <taxon>Bacillales</taxon>
        <taxon>Bacillaceae</taxon>
        <taxon>Bacillus</taxon>
    </lineage>
</organism>
<evidence type="ECO:0000313" key="2">
    <source>
        <dbReference type="EMBL" id="MFD2679965.1"/>
    </source>
</evidence>
<dbReference type="InterPro" id="IPR025571">
    <property type="entry name" value="YqfQ"/>
</dbReference>
<protein>
    <submittedName>
        <fullName evidence="2">VrrA/YqfQ family protein</fullName>
    </submittedName>
</protein>
<comment type="caution">
    <text evidence="2">The sequence shown here is derived from an EMBL/GenBank/DDBJ whole genome shotgun (WGS) entry which is preliminary data.</text>
</comment>
<keyword evidence="3" id="KW-1185">Reference proteome</keyword>
<feature type="compositionally biased region" description="Gly residues" evidence="1">
    <location>
        <begin position="42"/>
        <end position="52"/>
    </location>
</feature>
<reference evidence="3" key="1">
    <citation type="journal article" date="2019" name="Int. J. Syst. Evol. Microbiol.">
        <title>The Global Catalogue of Microorganisms (GCM) 10K type strain sequencing project: providing services to taxonomists for standard genome sequencing and annotation.</title>
        <authorList>
            <consortium name="The Broad Institute Genomics Platform"/>
            <consortium name="The Broad Institute Genome Sequencing Center for Infectious Disease"/>
            <person name="Wu L."/>
            <person name="Ma J."/>
        </authorList>
    </citation>
    <scope>NUCLEOTIDE SEQUENCE [LARGE SCALE GENOMIC DNA]</scope>
    <source>
        <strain evidence="3">KCTC 3913</strain>
    </source>
</reference>
<feature type="compositionally biased region" description="Basic and acidic residues" evidence="1">
    <location>
        <begin position="139"/>
        <end position="153"/>
    </location>
</feature>
<accession>A0ABW5RNJ4</accession>
<evidence type="ECO:0000313" key="3">
    <source>
        <dbReference type="Proteomes" id="UP001597506"/>
    </source>
</evidence>
<feature type="region of interest" description="Disordered" evidence="1">
    <location>
        <begin position="1"/>
        <end position="52"/>
    </location>
</feature>
<feature type="region of interest" description="Disordered" evidence="1">
    <location>
        <begin position="139"/>
        <end position="201"/>
    </location>
</feature>
<dbReference type="Proteomes" id="UP001597506">
    <property type="component" value="Unassembled WGS sequence"/>
</dbReference>
<dbReference type="Pfam" id="PF14181">
    <property type="entry name" value="YqfQ"/>
    <property type="match status" value="1"/>
</dbReference>